<dbReference type="PANTHER" id="PTHR43581">
    <property type="entry name" value="ATP/GTP PHOSPHATASE"/>
    <property type="match status" value="1"/>
</dbReference>
<dbReference type="Proteomes" id="UP000198588">
    <property type="component" value="Unassembled WGS sequence"/>
</dbReference>
<dbReference type="PANTHER" id="PTHR43581:SF3">
    <property type="entry name" value="AAA+ ATPASE DOMAIN-CONTAINING PROTEIN"/>
    <property type="match status" value="1"/>
</dbReference>
<dbReference type="STRING" id="1165689.SAMN02927914_00124"/>
<evidence type="ECO:0000259" key="1">
    <source>
        <dbReference type="Pfam" id="PF13175"/>
    </source>
</evidence>
<dbReference type="OrthoDB" id="3322489at2"/>
<dbReference type="EMBL" id="FMXM01000002">
    <property type="protein sequence ID" value="SDA39213.1"/>
    <property type="molecule type" value="Genomic_DNA"/>
</dbReference>
<dbReference type="SUPFAM" id="SSF52540">
    <property type="entry name" value="P-loop containing nucleoside triphosphate hydrolases"/>
    <property type="match status" value="1"/>
</dbReference>
<dbReference type="AlphaFoldDB" id="A0A1G5V007"/>
<organism evidence="2 3">
    <name type="scientific">Mesorhizobium qingshengii</name>
    <dbReference type="NCBI Taxonomy" id="1165689"/>
    <lineage>
        <taxon>Bacteria</taxon>
        <taxon>Pseudomonadati</taxon>
        <taxon>Pseudomonadota</taxon>
        <taxon>Alphaproteobacteria</taxon>
        <taxon>Hyphomicrobiales</taxon>
        <taxon>Phyllobacteriaceae</taxon>
        <taxon>Mesorhizobium</taxon>
    </lineage>
</organism>
<evidence type="ECO:0000313" key="3">
    <source>
        <dbReference type="Proteomes" id="UP000198588"/>
    </source>
</evidence>
<dbReference type="InterPro" id="IPR051396">
    <property type="entry name" value="Bact_Antivir_Def_Nuclease"/>
</dbReference>
<protein>
    <submittedName>
        <fullName evidence="2">AAA domain-containing protein</fullName>
    </submittedName>
</protein>
<dbReference type="InterPro" id="IPR041685">
    <property type="entry name" value="AAA_GajA/Old/RecF-like"/>
</dbReference>
<proteinExistence type="predicted"/>
<name>A0A1G5V007_9HYPH</name>
<sequence length="654" mass="74082">MKLTEFRVREFRSIWDSGPIKVDNQTTCFVGKNEAGKTTILDALYRTNPIRKADAVFDVTYDYPKREVEDYRFAVENGERDEAVVVECRYELDDDDARAVSSIFGLKVLKDKAVTRKTYYGNDQSKFLLIADDAAARKHLADNPALPEDLKAKLTHAPDWAIFATTLDTAEATEAVASLKALVKKVQEKGLSHYVFNSLVWPRAPKYLYFDEYYQMEGQANLNALIAREDAQTLADSDYPLIGLINLARLDLRKLVATTNTTELKNKLEGAGNHLTTRIVKYWSQNRHIQMRFDVRDARPEDPEGMRAGVNVWGEVYDTVHWATTPMRNRSRGFVWFFSFLAWYEDIKRQKQNVILLLDEPGLSLHGRAQGDLLRYFEAELSGHQLLYTTHSPFMIDSTKFERVRIVQDLGIDASQALPRGEDGTKVLSNVFDATEDSLFPLQGALGYEIQQTLFIGPNSLIVEGPADMLFLRAVSAELEREGRIGLSERWVLTPVGGSGKVPTFVALLAPQKGMNVATLLDIQRSDRPLIEDLYKKKLLNKKQVSTYADFSGTDEGDVEDMFDRDFYVQLVNAEFAKQLKAKIASSKLNAKEPRILKAIEAWLAENPLKSGAFGHYRPARYFSENVTALWPSVSNVTKDRFEAAFKHLNSLLK</sequence>
<feature type="domain" description="Endonuclease GajA/Old nuclease/RecF-like AAA" evidence="1">
    <location>
        <begin position="1"/>
        <end position="46"/>
    </location>
</feature>
<gene>
    <name evidence="2" type="ORF">SAMN02927914_00124</name>
</gene>
<reference evidence="2 3" key="1">
    <citation type="submission" date="2016-10" db="EMBL/GenBank/DDBJ databases">
        <authorList>
            <person name="de Groot N.N."/>
        </authorList>
    </citation>
    <scope>NUCLEOTIDE SEQUENCE [LARGE SCALE GENOMIC DNA]</scope>
    <source>
        <strain evidence="2 3">CGMCC 1.12097</strain>
    </source>
</reference>
<dbReference type="Gene3D" id="3.40.50.300">
    <property type="entry name" value="P-loop containing nucleotide triphosphate hydrolases"/>
    <property type="match status" value="1"/>
</dbReference>
<dbReference type="InterPro" id="IPR027417">
    <property type="entry name" value="P-loop_NTPase"/>
</dbReference>
<evidence type="ECO:0000313" key="2">
    <source>
        <dbReference type="EMBL" id="SDA39213.1"/>
    </source>
</evidence>
<dbReference type="RefSeq" id="WP_091575604.1">
    <property type="nucleotide sequence ID" value="NZ_FMXM01000002.1"/>
</dbReference>
<accession>A0A1G5V007</accession>
<dbReference type="Pfam" id="PF13175">
    <property type="entry name" value="AAA_15"/>
    <property type="match status" value="1"/>
</dbReference>